<dbReference type="GO" id="GO:0005634">
    <property type="term" value="C:nucleus"/>
    <property type="evidence" value="ECO:0007669"/>
    <property type="project" value="TreeGrafter"/>
</dbReference>
<dbReference type="PANTHER" id="PTHR19303:SF73">
    <property type="entry name" value="PROTEIN PDC2"/>
    <property type="match status" value="1"/>
</dbReference>
<dbReference type="GO" id="GO:0003677">
    <property type="term" value="F:DNA binding"/>
    <property type="evidence" value="ECO:0007669"/>
    <property type="project" value="TreeGrafter"/>
</dbReference>
<dbReference type="InterPro" id="IPR050863">
    <property type="entry name" value="CenT-Element_Derived"/>
</dbReference>
<accession>A0A8R2FE48</accession>
<organism evidence="2 3">
    <name type="scientific">Acyrthosiphon pisum</name>
    <name type="common">Pea aphid</name>
    <dbReference type="NCBI Taxonomy" id="7029"/>
    <lineage>
        <taxon>Eukaryota</taxon>
        <taxon>Metazoa</taxon>
        <taxon>Ecdysozoa</taxon>
        <taxon>Arthropoda</taxon>
        <taxon>Hexapoda</taxon>
        <taxon>Insecta</taxon>
        <taxon>Pterygota</taxon>
        <taxon>Neoptera</taxon>
        <taxon>Paraneoptera</taxon>
        <taxon>Hemiptera</taxon>
        <taxon>Sternorrhyncha</taxon>
        <taxon>Aphidomorpha</taxon>
        <taxon>Aphidoidea</taxon>
        <taxon>Aphididae</taxon>
        <taxon>Macrosiphini</taxon>
        <taxon>Acyrthosiphon</taxon>
    </lineage>
</organism>
<sequence length="159" mass="18413">MSLKGKKVLLLIDNCTAHKTKKKFNSIKVEFLPPNTTSQLQPMDQGIIQNFKILYRKEVIRTMVNDIDEGRSFSINLLQTMRMCYKAWENVEKNTIVNCFIKSGISTKEKEIKYTHLESDDGGSDWRLIVDHYKLEPEITFHTFTEIDTNIHTTGVLSV</sequence>
<dbReference type="AlphaFoldDB" id="A0A8R2FE48"/>
<dbReference type="GeneID" id="103311777"/>
<reference evidence="2" key="2">
    <citation type="submission" date="2022-06" db="UniProtKB">
        <authorList>
            <consortium name="EnsemblMetazoa"/>
        </authorList>
    </citation>
    <scope>IDENTIFICATION</scope>
</reference>
<dbReference type="Proteomes" id="UP000007819">
    <property type="component" value="Unassembled WGS sequence"/>
</dbReference>
<dbReference type="RefSeq" id="XP_008189708.1">
    <property type="nucleotide sequence ID" value="XM_008191486.1"/>
</dbReference>
<reference evidence="3" key="1">
    <citation type="submission" date="2010-06" db="EMBL/GenBank/DDBJ databases">
        <authorList>
            <person name="Jiang H."/>
            <person name="Abraham K."/>
            <person name="Ali S."/>
            <person name="Alsbrooks S.L."/>
            <person name="Anim B.N."/>
            <person name="Anosike U.S."/>
            <person name="Attaway T."/>
            <person name="Bandaranaike D.P."/>
            <person name="Battles P.K."/>
            <person name="Bell S.N."/>
            <person name="Bell A.V."/>
            <person name="Beltran B."/>
            <person name="Bickham C."/>
            <person name="Bustamante Y."/>
            <person name="Caleb T."/>
            <person name="Canada A."/>
            <person name="Cardenas V."/>
            <person name="Carter K."/>
            <person name="Chacko J."/>
            <person name="Chandrabose M.N."/>
            <person name="Chavez D."/>
            <person name="Chavez A."/>
            <person name="Chen L."/>
            <person name="Chu H.-S."/>
            <person name="Claassen K.J."/>
            <person name="Cockrell R."/>
            <person name="Collins M."/>
            <person name="Cooper J.A."/>
            <person name="Cree A."/>
            <person name="Curry S.M."/>
            <person name="Da Y."/>
            <person name="Dao M.D."/>
            <person name="Das B."/>
            <person name="Davila M.-L."/>
            <person name="Davy-Carroll L."/>
            <person name="Denson S."/>
            <person name="Dinh H."/>
            <person name="Ebong V.E."/>
            <person name="Edwards J.R."/>
            <person name="Egan A."/>
            <person name="El-Daye J."/>
            <person name="Escobedo L."/>
            <person name="Fernandez S."/>
            <person name="Fernando P.R."/>
            <person name="Flagg N."/>
            <person name="Forbes L.D."/>
            <person name="Fowler R.G."/>
            <person name="Fu Q."/>
            <person name="Gabisi R.A."/>
            <person name="Ganer J."/>
            <person name="Garbino Pronczuk A."/>
            <person name="Garcia R.M."/>
            <person name="Garner T."/>
            <person name="Garrett T.E."/>
            <person name="Gonzalez D.A."/>
            <person name="Hamid H."/>
            <person name="Hawkins E.S."/>
            <person name="Hirani K."/>
            <person name="Hogues M.E."/>
            <person name="Hollins B."/>
            <person name="Hsiao C.-H."/>
            <person name="Jabil R."/>
            <person name="James M.L."/>
            <person name="Jhangiani S.N."/>
            <person name="Johnson B."/>
            <person name="Johnson Q."/>
            <person name="Joshi V."/>
            <person name="Kalu J.B."/>
            <person name="Kam C."/>
            <person name="Kashfia A."/>
            <person name="Keebler J."/>
            <person name="Kisamo H."/>
            <person name="Kovar C.L."/>
            <person name="Lago L.A."/>
            <person name="Lai C.-Y."/>
            <person name="Laidlaw J."/>
            <person name="Lara F."/>
            <person name="Le T.-K."/>
            <person name="Lee S.L."/>
            <person name="Legall F.H."/>
            <person name="Lemon S.J."/>
            <person name="Lewis L.R."/>
            <person name="Li B."/>
            <person name="Liu Y."/>
            <person name="Liu Y.-S."/>
            <person name="Lopez J."/>
            <person name="Lozado R.J."/>
            <person name="Lu J."/>
            <person name="Madu R.C."/>
            <person name="Maheshwari M."/>
            <person name="Maheshwari R."/>
            <person name="Malloy K."/>
            <person name="Martinez E."/>
            <person name="Mathew T."/>
            <person name="Mercado I.C."/>
            <person name="Mercado C."/>
            <person name="Meyer B."/>
            <person name="Montgomery K."/>
            <person name="Morgan M.B."/>
            <person name="Munidasa M."/>
            <person name="Nazareth L.V."/>
            <person name="Nelson J."/>
            <person name="Ng B.M."/>
            <person name="Nguyen N.B."/>
            <person name="Nguyen P.Q."/>
            <person name="Nguyen T."/>
            <person name="Obregon M."/>
            <person name="Okwuonu G.O."/>
            <person name="Onwere C.G."/>
            <person name="Orozco G."/>
            <person name="Parra A."/>
            <person name="Patel S."/>
            <person name="Patil S."/>
            <person name="Perez A."/>
            <person name="Perez Y."/>
            <person name="Pham C."/>
            <person name="Primus E.L."/>
            <person name="Pu L.-L."/>
            <person name="Puazo M."/>
            <person name="Qin X."/>
            <person name="Quiroz J.B."/>
            <person name="Reese J."/>
            <person name="Richards S."/>
            <person name="Rives C.M."/>
            <person name="Robberts R."/>
            <person name="Ruiz S.J."/>
            <person name="Ruiz M.J."/>
            <person name="Santibanez J."/>
            <person name="Schneider B.W."/>
            <person name="Sisson I."/>
            <person name="Smith M."/>
            <person name="Sodergren E."/>
            <person name="Song X.-Z."/>
            <person name="Song B.B."/>
            <person name="Summersgill H."/>
            <person name="Thelus R."/>
            <person name="Thornton R.D."/>
            <person name="Trejos Z.Y."/>
            <person name="Usmani K."/>
            <person name="Vattathil S."/>
            <person name="Villasana D."/>
            <person name="Walker D.L."/>
            <person name="Wang S."/>
            <person name="Wang K."/>
            <person name="White C.S."/>
            <person name="Williams A.C."/>
            <person name="Williamson J."/>
            <person name="Wilson K."/>
            <person name="Woghiren I.O."/>
            <person name="Woodworth J.R."/>
            <person name="Worley K.C."/>
            <person name="Wright R.A."/>
            <person name="Wu W."/>
            <person name="Young L."/>
            <person name="Zhang L."/>
            <person name="Zhang J."/>
            <person name="Zhu Y."/>
            <person name="Muzny D.M."/>
            <person name="Weinstock G."/>
            <person name="Gibbs R.A."/>
        </authorList>
    </citation>
    <scope>NUCLEOTIDE SEQUENCE [LARGE SCALE GENOMIC DNA]</scope>
    <source>
        <strain evidence="3">LSR1</strain>
    </source>
</reference>
<keyword evidence="3" id="KW-1185">Reference proteome</keyword>
<dbReference type="InterPro" id="IPR004875">
    <property type="entry name" value="DDE_SF_endonuclease_dom"/>
</dbReference>
<dbReference type="EnsemblMetazoa" id="XM_008191486.1">
    <property type="protein sequence ID" value="XP_008189708.1"/>
    <property type="gene ID" value="LOC103311777"/>
</dbReference>
<name>A0A8R2FE48_ACYPI</name>
<dbReference type="OrthoDB" id="6618307at2759"/>
<proteinExistence type="predicted"/>
<dbReference type="KEGG" id="api:103311777"/>
<protein>
    <recommendedName>
        <fullName evidence="1">DDE-1 domain-containing protein</fullName>
    </recommendedName>
</protein>
<feature type="domain" description="DDE-1" evidence="1">
    <location>
        <begin position="4"/>
        <end position="100"/>
    </location>
</feature>
<dbReference type="PANTHER" id="PTHR19303">
    <property type="entry name" value="TRANSPOSON"/>
    <property type="match status" value="1"/>
</dbReference>
<dbReference type="Pfam" id="PF03184">
    <property type="entry name" value="DDE_1"/>
    <property type="match status" value="1"/>
</dbReference>
<evidence type="ECO:0000313" key="3">
    <source>
        <dbReference type="Proteomes" id="UP000007819"/>
    </source>
</evidence>
<evidence type="ECO:0000259" key="1">
    <source>
        <dbReference type="Pfam" id="PF03184"/>
    </source>
</evidence>
<evidence type="ECO:0000313" key="2">
    <source>
        <dbReference type="EnsemblMetazoa" id="XP_008189708.1"/>
    </source>
</evidence>